<dbReference type="PRINTS" id="PR01506">
    <property type="entry name" value="TATBPROTEIN"/>
</dbReference>
<reference evidence="11 12" key="1">
    <citation type="submission" date="2018-11" db="EMBL/GenBank/DDBJ databases">
        <title>Genomic Encyclopedia of Type Strains, Phase IV (KMG-IV): sequencing the most valuable type-strain genomes for metagenomic binning, comparative biology and taxonomic classification.</title>
        <authorList>
            <person name="Goeker M."/>
        </authorList>
    </citation>
    <scope>NUCLEOTIDE SEQUENCE [LARGE SCALE GENOMIC DNA]</scope>
    <source>
        <strain evidence="11 12">DSM 100316</strain>
    </source>
</reference>
<keyword evidence="8 9" id="KW-0472">Membrane</keyword>
<dbReference type="HAMAP" id="MF_00237">
    <property type="entry name" value="TatB"/>
    <property type="match status" value="1"/>
</dbReference>
<keyword evidence="7 9" id="KW-0811">Translocation</keyword>
<evidence type="ECO:0000256" key="9">
    <source>
        <dbReference type="HAMAP-Rule" id="MF_00237"/>
    </source>
</evidence>
<keyword evidence="12" id="KW-1185">Reference proteome</keyword>
<dbReference type="InterPro" id="IPR018448">
    <property type="entry name" value="TatB"/>
</dbReference>
<evidence type="ECO:0000256" key="7">
    <source>
        <dbReference type="ARBA" id="ARBA00023010"/>
    </source>
</evidence>
<evidence type="ECO:0000256" key="4">
    <source>
        <dbReference type="ARBA" id="ARBA00022692"/>
    </source>
</evidence>
<comment type="subcellular location">
    <subcellularLocation>
        <location evidence="9">Cell membrane</location>
        <topology evidence="9">Single-pass membrane protein</topology>
    </subcellularLocation>
    <subcellularLocation>
        <location evidence="1">Membrane</location>
        <topology evidence="1">Single-pass membrane protein</topology>
    </subcellularLocation>
</comment>
<dbReference type="RefSeq" id="WP_123713938.1">
    <property type="nucleotide sequence ID" value="NZ_RKHR01000008.1"/>
</dbReference>
<sequence>MFDIGFTELLLVAIIALVVLGPERLPHAVRTTGKWVGKIRSMFNQVKEQIESELDADEIRQQIHNDSIMQQLEQSKQDLKGNLDEVRASLKSAEFDLHSSTESQPSATDDNHEESKADQATARSSRLPAQTLLTPTSSDNSDEP</sequence>
<dbReference type="GO" id="GO:0043953">
    <property type="term" value="P:protein transport by the Tat complex"/>
    <property type="evidence" value="ECO:0007669"/>
    <property type="project" value="UniProtKB-UniRule"/>
</dbReference>
<comment type="subunit">
    <text evidence="9">The Tat system comprises two distinct complexes: a TatABC complex, containing multiple copies of TatA, TatB and TatC subunits, and a separate TatA complex, containing only TatA subunits. Substrates initially bind to the TatABC complex, which probably triggers association of the separate TatA complex to form the active translocon.</text>
</comment>
<accession>A0A3N2DDT9</accession>
<comment type="similarity">
    <text evidence="9">Belongs to the TatB family.</text>
</comment>
<dbReference type="OrthoDB" id="9816005at2"/>
<evidence type="ECO:0000313" key="12">
    <source>
        <dbReference type="Proteomes" id="UP000275394"/>
    </source>
</evidence>
<dbReference type="GO" id="GO:0008320">
    <property type="term" value="F:protein transmembrane transporter activity"/>
    <property type="evidence" value="ECO:0007669"/>
    <property type="project" value="UniProtKB-UniRule"/>
</dbReference>
<dbReference type="GO" id="GO:0033281">
    <property type="term" value="C:TAT protein transport complex"/>
    <property type="evidence" value="ECO:0007669"/>
    <property type="project" value="UniProtKB-UniRule"/>
</dbReference>
<evidence type="ECO:0000256" key="5">
    <source>
        <dbReference type="ARBA" id="ARBA00022927"/>
    </source>
</evidence>
<dbReference type="AlphaFoldDB" id="A0A3N2DDT9"/>
<evidence type="ECO:0000256" key="1">
    <source>
        <dbReference type="ARBA" id="ARBA00004167"/>
    </source>
</evidence>
<evidence type="ECO:0000256" key="10">
    <source>
        <dbReference type="SAM" id="MobiDB-lite"/>
    </source>
</evidence>
<dbReference type="Gene3D" id="1.20.5.3310">
    <property type="match status" value="1"/>
</dbReference>
<dbReference type="EMBL" id="RKHR01000008">
    <property type="protein sequence ID" value="ROR97943.1"/>
    <property type="molecule type" value="Genomic_DNA"/>
</dbReference>
<keyword evidence="2 9" id="KW-0813">Transport</keyword>
<proteinExistence type="inferred from homology"/>
<organism evidence="11 12">
    <name type="scientific">Sinobacterium caligoides</name>
    <dbReference type="NCBI Taxonomy" id="933926"/>
    <lineage>
        <taxon>Bacteria</taxon>
        <taxon>Pseudomonadati</taxon>
        <taxon>Pseudomonadota</taxon>
        <taxon>Gammaproteobacteria</taxon>
        <taxon>Cellvibrionales</taxon>
        <taxon>Spongiibacteraceae</taxon>
        <taxon>Sinobacterium</taxon>
    </lineage>
</organism>
<evidence type="ECO:0000256" key="3">
    <source>
        <dbReference type="ARBA" id="ARBA00022475"/>
    </source>
</evidence>
<evidence type="ECO:0000313" key="11">
    <source>
        <dbReference type="EMBL" id="ROR97943.1"/>
    </source>
</evidence>
<dbReference type="PANTHER" id="PTHR33162">
    <property type="entry name" value="SEC-INDEPENDENT PROTEIN TRANSLOCASE PROTEIN TATA, CHLOROPLASTIC"/>
    <property type="match status" value="1"/>
</dbReference>
<dbReference type="Proteomes" id="UP000275394">
    <property type="component" value="Unassembled WGS sequence"/>
</dbReference>
<name>A0A3N2DDT9_9GAMM</name>
<evidence type="ECO:0000256" key="8">
    <source>
        <dbReference type="ARBA" id="ARBA00023136"/>
    </source>
</evidence>
<protein>
    <recommendedName>
        <fullName evidence="9">Sec-independent protein translocase protein TatB</fullName>
    </recommendedName>
</protein>
<keyword evidence="5 9" id="KW-0653">Protein transport</keyword>
<dbReference type="PANTHER" id="PTHR33162:SF1">
    <property type="entry name" value="SEC-INDEPENDENT PROTEIN TRANSLOCASE PROTEIN TATA, CHLOROPLASTIC"/>
    <property type="match status" value="1"/>
</dbReference>
<comment type="function">
    <text evidence="9">Part of the twin-arginine translocation (Tat) system that transports large folded proteins containing a characteristic twin-arginine motif in their signal peptide across membranes. Together with TatC, TatB is part of a receptor directly interacting with Tat signal peptides. TatB may form an oligomeric binding site that transiently accommodates folded Tat precursor proteins before their translocation.</text>
</comment>
<keyword evidence="4 9" id="KW-0812">Transmembrane</keyword>
<keyword evidence="3 9" id="KW-1003">Cell membrane</keyword>
<feature type="region of interest" description="Disordered" evidence="10">
    <location>
        <begin position="91"/>
        <end position="144"/>
    </location>
</feature>
<evidence type="ECO:0000256" key="6">
    <source>
        <dbReference type="ARBA" id="ARBA00022989"/>
    </source>
</evidence>
<dbReference type="NCBIfam" id="TIGR01410">
    <property type="entry name" value="tatB"/>
    <property type="match status" value="1"/>
</dbReference>
<dbReference type="InterPro" id="IPR003369">
    <property type="entry name" value="TatA/B/E"/>
</dbReference>
<evidence type="ECO:0000256" key="2">
    <source>
        <dbReference type="ARBA" id="ARBA00022448"/>
    </source>
</evidence>
<gene>
    <name evidence="9" type="primary">tatB</name>
    <name evidence="11" type="ORF">EDC56_3612</name>
</gene>
<comment type="caution">
    <text evidence="11">The sequence shown here is derived from an EMBL/GenBank/DDBJ whole genome shotgun (WGS) entry which is preliminary data.</text>
</comment>
<keyword evidence="6 9" id="KW-1133">Transmembrane helix</keyword>
<dbReference type="Pfam" id="PF02416">
    <property type="entry name" value="TatA_B_E"/>
    <property type="match status" value="1"/>
</dbReference>
<feature type="compositionally biased region" description="Polar residues" evidence="10">
    <location>
        <begin position="121"/>
        <end position="144"/>
    </location>
</feature>